<comment type="similarity">
    <text evidence="3">Belongs to the GON7 family.</text>
</comment>
<sequence>MANSSQTQLTASYTSPNISLPKQFSHDILPPAPSSSPMSANNVAHLSALRSSVLQLQSSINDFLTQKMEEDKASSATNGHVALDEAKEEQNYGEEVVED</sequence>
<reference evidence="15" key="1">
    <citation type="journal article" date="2020" name="Stud. Mycol.">
        <title>101 Dothideomycetes genomes: a test case for predicting lifestyles and emergence of pathogens.</title>
        <authorList>
            <person name="Haridas S."/>
            <person name="Albert R."/>
            <person name="Binder M."/>
            <person name="Bloem J."/>
            <person name="Labutti K."/>
            <person name="Salamov A."/>
            <person name="Andreopoulos B."/>
            <person name="Baker S."/>
            <person name="Barry K."/>
            <person name="Bills G."/>
            <person name="Bluhm B."/>
            <person name="Cannon C."/>
            <person name="Castanera R."/>
            <person name="Culley D."/>
            <person name="Daum C."/>
            <person name="Ezra D."/>
            <person name="Gonzalez J."/>
            <person name="Henrissat B."/>
            <person name="Kuo A."/>
            <person name="Liang C."/>
            <person name="Lipzen A."/>
            <person name="Lutzoni F."/>
            <person name="Magnuson J."/>
            <person name="Mondo S."/>
            <person name="Nolan M."/>
            <person name="Ohm R."/>
            <person name="Pangilinan J."/>
            <person name="Park H.-J."/>
            <person name="Ramirez L."/>
            <person name="Alfaro M."/>
            <person name="Sun H."/>
            <person name="Tritt A."/>
            <person name="Yoshinaga Y."/>
            <person name="Zwiers L.-H."/>
            <person name="Turgeon B."/>
            <person name="Goodwin S."/>
            <person name="Spatafora J."/>
            <person name="Crous P."/>
            <person name="Grigoriev I."/>
        </authorList>
    </citation>
    <scope>NUCLEOTIDE SEQUENCE</scope>
    <source>
        <strain evidence="15">CBS 101060</strain>
    </source>
</reference>
<evidence type="ECO:0000256" key="14">
    <source>
        <dbReference type="SAM" id="MobiDB-lite"/>
    </source>
</evidence>
<organism evidence="15 16">
    <name type="scientific">Patellaria atrata CBS 101060</name>
    <dbReference type="NCBI Taxonomy" id="1346257"/>
    <lineage>
        <taxon>Eukaryota</taxon>
        <taxon>Fungi</taxon>
        <taxon>Dikarya</taxon>
        <taxon>Ascomycota</taxon>
        <taxon>Pezizomycotina</taxon>
        <taxon>Dothideomycetes</taxon>
        <taxon>Dothideomycetes incertae sedis</taxon>
        <taxon>Patellariales</taxon>
        <taxon>Patellariaceae</taxon>
        <taxon>Patellaria</taxon>
    </lineage>
</organism>
<keyword evidence="9" id="KW-0805">Transcription regulation</keyword>
<evidence type="ECO:0000256" key="4">
    <source>
        <dbReference type="ARBA" id="ARBA00011534"/>
    </source>
</evidence>
<evidence type="ECO:0000256" key="1">
    <source>
        <dbReference type="ARBA" id="ARBA00004123"/>
    </source>
</evidence>
<keyword evidence="12" id="KW-0539">Nucleus</keyword>
<evidence type="ECO:0000313" key="15">
    <source>
        <dbReference type="EMBL" id="KAF2839670.1"/>
    </source>
</evidence>
<keyword evidence="11" id="KW-0804">Transcription</keyword>
<accession>A0A9P4VRR8</accession>
<evidence type="ECO:0000256" key="10">
    <source>
        <dbReference type="ARBA" id="ARBA00023159"/>
    </source>
</evidence>
<evidence type="ECO:0000256" key="7">
    <source>
        <dbReference type="ARBA" id="ARBA00022694"/>
    </source>
</evidence>
<feature type="compositionally biased region" description="Polar residues" evidence="14">
    <location>
        <begin position="1"/>
        <end position="22"/>
    </location>
</feature>
<keyword evidence="16" id="KW-1185">Reference proteome</keyword>
<comment type="function">
    <text evidence="13">Component of the EKC/KEOPS complex that is required for the formation of a threonylcarbamoyl group on adenosine at position 37 (t(6)A37) in tRNAs that read codons beginning with adenine. The complex is probably involved in the transfer of the threonylcarbamoyl moiety of threonylcarbamoyl-AMP (TC-AMP) to the N6 group of A37. GON7 likely plays a supporting role to the catalytic subunit KAE1 in the complex. The EKC/KEOPS complex also promotes both telomere uncapping and telomere elongation. The complex is required for efficient recruitment of transcriptional coactivators.</text>
</comment>
<proteinExistence type="inferred from homology"/>
<dbReference type="AlphaFoldDB" id="A0A9P4VRR8"/>
<feature type="region of interest" description="Disordered" evidence="14">
    <location>
        <begin position="71"/>
        <end position="99"/>
    </location>
</feature>
<evidence type="ECO:0000256" key="9">
    <source>
        <dbReference type="ARBA" id="ARBA00023015"/>
    </source>
</evidence>
<evidence type="ECO:0000313" key="16">
    <source>
        <dbReference type="Proteomes" id="UP000799429"/>
    </source>
</evidence>
<dbReference type="Pfam" id="PF08738">
    <property type="entry name" value="Gon7"/>
    <property type="match status" value="1"/>
</dbReference>
<dbReference type="EMBL" id="MU006094">
    <property type="protein sequence ID" value="KAF2839670.1"/>
    <property type="molecule type" value="Genomic_DNA"/>
</dbReference>
<keyword evidence="10" id="KW-0010">Activator</keyword>
<evidence type="ECO:0000256" key="6">
    <source>
        <dbReference type="ARBA" id="ARBA00022454"/>
    </source>
</evidence>
<dbReference type="InterPro" id="IPR014849">
    <property type="entry name" value="EKC/KEOPS_Gon7"/>
</dbReference>
<gene>
    <name evidence="15" type="ORF">M501DRAFT_1003119</name>
</gene>
<keyword evidence="6" id="KW-0158">Chromosome</keyword>
<evidence type="ECO:0000256" key="12">
    <source>
        <dbReference type="ARBA" id="ARBA00023242"/>
    </source>
</evidence>
<evidence type="ECO:0000256" key="13">
    <source>
        <dbReference type="ARBA" id="ARBA00025393"/>
    </source>
</evidence>
<evidence type="ECO:0000256" key="8">
    <source>
        <dbReference type="ARBA" id="ARBA00022895"/>
    </source>
</evidence>
<comment type="subcellular location">
    <subcellularLocation>
        <location evidence="2">Chromosome</location>
        <location evidence="2">Telomere</location>
    </subcellularLocation>
    <subcellularLocation>
        <location evidence="1">Nucleus</location>
    </subcellularLocation>
</comment>
<keyword evidence="7" id="KW-0819">tRNA processing</keyword>
<comment type="subunit">
    <text evidence="4">Component of the EKC/KEOPS complex composed of at least BUD32, CGI121, GON7, KAE1 and PCC1; the whole complex dimerizes.</text>
</comment>
<feature type="non-terminal residue" evidence="15">
    <location>
        <position position="99"/>
    </location>
</feature>
<dbReference type="GO" id="GO:0005634">
    <property type="term" value="C:nucleus"/>
    <property type="evidence" value="ECO:0007669"/>
    <property type="project" value="UniProtKB-SubCell"/>
</dbReference>
<feature type="region of interest" description="Disordered" evidence="14">
    <location>
        <begin position="1"/>
        <end position="40"/>
    </location>
</feature>
<name>A0A9P4VRR8_9PEZI</name>
<dbReference type="Proteomes" id="UP000799429">
    <property type="component" value="Unassembled WGS sequence"/>
</dbReference>
<evidence type="ECO:0000256" key="3">
    <source>
        <dbReference type="ARBA" id="ARBA00008529"/>
    </source>
</evidence>
<evidence type="ECO:0000256" key="11">
    <source>
        <dbReference type="ARBA" id="ARBA00023163"/>
    </source>
</evidence>
<dbReference type="GO" id="GO:0008033">
    <property type="term" value="P:tRNA processing"/>
    <property type="evidence" value="ECO:0007669"/>
    <property type="project" value="UniProtKB-KW"/>
</dbReference>
<dbReference type="GO" id="GO:0000781">
    <property type="term" value="C:chromosome, telomeric region"/>
    <property type="evidence" value="ECO:0007669"/>
    <property type="project" value="UniProtKB-SubCell"/>
</dbReference>
<comment type="caution">
    <text evidence="15">The sequence shown here is derived from an EMBL/GenBank/DDBJ whole genome shotgun (WGS) entry which is preliminary data.</text>
</comment>
<evidence type="ECO:0000256" key="5">
    <source>
        <dbReference type="ARBA" id="ARBA00019746"/>
    </source>
</evidence>
<keyword evidence="8" id="KW-0779">Telomere</keyword>
<evidence type="ECO:0000256" key="2">
    <source>
        <dbReference type="ARBA" id="ARBA00004574"/>
    </source>
</evidence>
<dbReference type="OrthoDB" id="2288868at2759"/>
<protein>
    <recommendedName>
        <fullName evidence="5">EKC/KEOPS complex subunit GON7</fullName>
    </recommendedName>
</protein>